<dbReference type="SUPFAM" id="SSF159594">
    <property type="entry name" value="XCC0632-like"/>
    <property type="match status" value="1"/>
</dbReference>
<accession>A0ABX2EB91</accession>
<dbReference type="Gene3D" id="3.40.50.10610">
    <property type="entry name" value="ABC-type transport auxiliary lipoprotein component"/>
    <property type="match status" value="1"/>
</dbReference>
<dbReference type="EMBL" id="JABRWJ010000001">
    <property type="protein sequence ID" value="NRF65669.1"/>
    <property type="molecule type" value="Genomic_DNA"/>
</dbReference>
<gene>
    <name evidence="2" type="ORF">HLB44_01595</name>
</gene>
<dbReference type="RefSeq" id="WP_173119916.1">
    <property type="nucleotide sequence ID" value="NZ_JABRWJ010000001.1"/>
</dbReference>
<evidence type="ECO:0000313" key="2">
    <source>
        <dbReference type="EMBL" id="NRF65669.1"/>
    </source>
</evidence>
<dbReference type="Proteomes" id="UP000737171">
    <property type="component" value="Unassembled WGS sequence"/>
</dbReference>
<dbReference type="Pfam" id="PF03886">
    <property type="entry name" value="ABC_trans_aux"/>
    <property type="match status" value="1"/>
</dbReference>
<keyword evidence="3" id="KW-1185">Reference proteome</keyword>
<comment type="caution">
    <text evidence="2">The sequence shown here is derived from an EMBL/GenBank/DDBJ whole genome shotgun (WGS) entry which is preliminary data.</text>
</comment>
<evidence type="ECO:0000313" key="3">
    <source>
        <dbReference type="Proteomes" id="UP000737171"/>
    </source>
</evidence>
<name>A0ABX2EB91_9BURK</name>
<feature type="domain" description="ABC-type transport auxiliary lipoprotein component" evidence="1">
    <location>
        <begin position="50"/>
        <end position="194"/>
    </location>
</feature>
<reference evidence="2 3" key="1">
    <citation type="submission" date="2020-05" db="EMBL/GenBank/DDBJ databases">
        <title>Aquincola sp. isolate from soil.</title>
        <authorList>
            <person name="Han J."/>
            <person name="Kim D.-U."/>
        </authorList>
    </citation>
    <scope>NUCLEOTIDE SEQUENCE [LARGE SCALE GENOMIC DNA]</scope>
    <source>
        <strain evidence="2 3">S2</strain>
    </source>
</reference>
<evidence type="ECO:0000259" key="1">
    <source>
        <dbReference type="Pfam" id="PF03886"/>
    </source>
</evidence>
<organism evidence="2 3">
    <name type="scientific">Pseudaquabacterium terrae</name>
    <dbReference type="NCBI Taxonomy" id="2732868"/>
    <lineage>
        <taxon>Bacteria</taxon>
        <taxon>Pseudomonadati</taxon>
        <taxon>Pseudomonadota</taxon>
        <taxon>Betaproteobacteria</taxon>
        <taxon>Burkholderiales</taxon>
        <taxon>Sphaerotilaceae</taxon>
        <taxon>Pseudaquabacterium</taxon>
    </lineage>
</organism>
<dbReference type="InterPro" id="IPR005586">
    <property type="entry name" value="ABC_trans_aux"/>
</dbReference>
<protein>
    <submittedName>
        <fullName evidence="2">Membrane integrity-associated transporter subunit PqiC</fullName>
    </submittedName>
</protein>
<proteinExistence type="predicted"/>
<sequence length="211" mass="22890">MTTRRHFTAALLPLLPACLPSCVSVDIGQDAPAHTYLGLHDDGRGERRAQPLVPALLVQALPADALAETASIAYSRQPHQYAFYQLASWTERPVRLVPRLLQRRLEARGVAQAVGVLGDPLRADWLLTLSLDALYHDVSDSPGRARLAIGAELVDRRQRKRVARRSFDAAVVVARADSTAAAQGLSAALTQVFDALLPWLETSLQQAATSS</sequence>